<dbReference type="AlphaFoldDB" id="A0A2Z6ZZK5"/>
<reference evidence="2 3" key="1">
    <citation type="journal article" date="2015" name="Proc. Natl. Acad. Sci. U.S.A.">
        <title>The resurrection genome of Boea hygrometrica: A blueprint for survival of dehydration.</title>
        <authorList>
            <person name="Xiao L."/>
            <person name="Yang G."/>
            <person name="Zhang L."/>
            <person name="Yang X."/>
            <person name="Zhao S."/>
            <person name="Ji Z."/>
            <person name="Zhou Q."/>
            <person name="Hu M."/>
            <person name="Wang Y."/>
            <person name="Chen M."/>
            <person name="Xu Y."/>
            <person name="Jin H."/>
            <person name="Xiao X."/>
            <person name="Hu G."/>
            <person name="Bao F."/>
            <person name="Hu Y."/>
            <person name="Wan P."/>
            <person name="Li L."/>
            <person name="Deng X."/>
            <person name="Kuang T."/>
            <person name="Xiang C."/>
            <person name="Zhu J.K."/>
            <person name="Oliver M.J."/>
            <person name="He Y."/>
        </authorList>
    </citation>
    <scope>NUCLEOTIDE SEQUENCE [LARGE SCALE GENOMIC DNA]</scope>
    <source>
        <strain evidence="3">cv. XS01</strain>
    </source>
</reference>
<feature type="compositionally biased region" description="Polar residues" evidence="1">
    <location>
        <begin position="1"/>
        <end position="11"/>
    </location>
</feature>
<feature type="region of interest" description="Disordered" evidence="1">
    <location>
        <begin position="1"/>
        <end position="25"/>
    </location>
</feature>
<evidence type="ECO:0000313" key="2">
    <source>
        <dbReference type="EMBL" id="KZT76218.1"/>
    </source>
</evidence>
<proteinExistence type="predicted"/>
<evidence type="ECO:0000256" key="1">
    <source>
        <dbReference type="SAM" id="MobiDB-lite"/>
    </source>
</evidence>
<protein>
    <submittedName>
        <fullName evidence="2">Uncharacterized protein</fullName>
    </submittedName>
</protein>
<organism evidence="2 3">
    <name type="scientific">Dorcoceras hygrometricum</name>
    <dbReference type="NCBI Taxonomy" id="472368"/>
    <lineage>
        <taxon>Eukaryota</taxon>
        <taxon>Viridiplantae</taxon>
        <taxon>Streptophyta</taxon>
        <taxon>Embryophyta</taxon>
        <taxon>Tracheophyta</taxon>
        <taxon>Spermatophyta</taxon>
        <taxon>Magnoliopsida</taxon>
        <taxon>eudicotyledons</taxon>
        <taxon>Gunneridae</taxon>
        <taxon>Pentapetalae</taxon>
        <taxon>asterids</taxon>
        <taxon>lamiids</taxon>
        <taxon>Lamiales</taxon>
        <taxon>Gesneriaceae</taxon>
        <taxon>Didymocarpoideae</taxon>
        <taxon>Trichosporeae</taxon>
        <taxon>Loxocarpinae</taxon>
        <taxon>Dorcoceras</taxon>
    </lineage>
</organism>
<sequence>MTSAVMSSESAVGSRHSAKKRWSQQEATVHQQMVLGVSDSKTMSFTSVDTTAFCPRTKDSADGLAMIKPAGTSSKNDQQAATVHPDTAAVNRKHFTTNDWTTSCKYIQTQSTVHSDESYSRPDVDMYPVAI</sequence>
<gene>
    <name evidence="2" type="ORF">F511_46757</name>
</gene>
<evidence type="ECO:0000313" key="3">
    <source>
        <dbReference type="Proteomes" id="UP000250235"/>
    </source>
</evidence>
<keyword evidence="3" id="KW-1185">Reference proteome</keyword>
<dbReference type="EMBL" id="KV141692">
    <property type="protein sequence ID" value="KZT76218.1"/>
    <property type="molecule type" value="Genomic_DNA"/>
</dbReference>
<accession>A0A2Z6ZZK5</accession>
<name>A0A2Z6ZZK5_9LAMI</name>
<dbReference type="Proteomes" id="UP000250235">
    <property type="component" value="Unassembled WGS sequence"/>
</dbReference>